<dbReference type="InterPro" id="IPR019734">
    <property type="entry name" value="TPR_rpt"/>
</dbReference>
<evidence type="ECO:0000313" key="3">
    <source>
        <dbReference type="EMBL" id="EEN56236.1"/>
    </source>
</evidence>
<evidence type="ECO:0008006" key="4">
    <source>
        <dbReference type="Google" id="ProtNLM"/>
    </source>
</evidence>
<protein>
    <recommendedName>
        <fullName evidence="4">Protein-PII uridylyltransferase N-terminal domain-containing protein</fullName>
    </recommendedName>
</protein>
<reference evidence="3" key="1">
    <citation type="journal article" date="2008" name="Nature">
        <title>The amphioxus genome and the evolution of the chordate karyotype.</title>
        <authorList>
            <consortium name="US DOE Joint Genome Institute (JGI-PGF)"/>
            <person name="Putnam N.H."/>
            <person name="Butts T."/>
            <person name="Ferrier D.E.K."/>
            <person name="Furlong R.F."/>
            <person name="Hellsten U."/>
            <person name="Kawashima T."/>
            <person name="Robinson-Rechavi M."/>
            <person name="Shoguchi E."/>
            <person name="Terry A."/>
            <person name="Yu J.-K."/>
            <person name="Benito-Gutierrez E.L."/>
            <person name="Dubchak I."/>
            <person name="Garcia-Fernandez J."/>
            <person name="Gibson-Brown J.J."/>
            <person name="Grigoriev I.V."/>
            <person name="Horton A.C."/>
            <person name="de Jong P.J."/>
            <person name="Jurka J."/>
            <person name="Kapitonov V.V."/>
            <person name="Kohara Y."/>
            <person name="Kuroki Y."/>
            <person name="Lindquist E."/>
            <person name="Lucas S."/>
            <person name="Osoegawa K."/>
            <person name="Pennacchio L.A."/>
            <person name="Salamov A.A."/>
            <person name="Satou Y."/>
            <person name="Sauka-Spengler T."/>
            <person name="Schmutz J."/>
            <person name="Shin-I T."/>
            <person name="Toyoda A."/>
            <person name="Bronner-Fraser M."/>
            <person name="Fujiyama A."/>
            <person name="Holland L.Z."/>
            <person name="Holland P.W.H."/>
            <person name="Satoh N."/>
            <person name="Rokhsar D.S."/>
        </authorList>
    </citation>
    <scope>NUCLEOTIDE SEQUENCE [LARGE SCALE GENOMIC DNA]</scope>
    <source>
        <strain evidence="3">S238N-H82</strain>
        <tissue evidence="3">Testes</tissue>
    </source>
</reference>
<dbReference type="SUPFAM" id="SSF48452">
    <property type="entry name" value="TPR-like"/>
    <property type="match status" value="4"/>
</dbReference>
<dbReference type="InterPro" id="IPR011990">
    <property type="entry name" value="TPR-like_helical_dom_sf"/>
</dbReference>
<dbReference type="PANTHER" id="PTHR19959">
    <property type="entry name" value="KINESIN LIGHT CHAIN"/>
    <property type="match status" value="1"/>
</dbReference>
<feature type="repeat" description="TPR" evidence="1">
    <location>
        <begin position="1279"/>
        <end position="1312"/>
    </location>
</feature>
<dbReference type="PROSITE" id="PS50005">
    <property type="entry name" value="TPR"/>
    <property type="match status" value="4"/>
</dbReference>
<keyword evidence="1" id="KW-0802">TPR repeat</keyword>
<dbReference type="eggNOG" id="KOG1840">
    <property type="taxonomic scope" value="Eukaryota"/>
</dbReference>
<name>C3YTV9_BRAFL</name>
<proteinExistence type="predicted"/>
<dbReference type="PANTHER" id="PTHR19959:SF119">
    <property type="entry name" value="FUNGAL LIPASE-LIKE DOMAIN-CONTAINING PROTEIN"/>
    <property type="match status" value="1"/>
</dbReference>
<feature type="repeat" description="TPR" evidence="1">
    <location>
        <begin position="1141"/>
        <end position="1174"/>
    </location>
</feature>
<accession>C3YTV9</accession>
<feature type="repeat" description="TPR" evidence="1">
    <location>
        <begin position="1228"/>
        <end position="1261"/>
    </location>
</feature>
<evidence type="ECO:0000256" key="1">
    <source>
        <dbReference type="PROSITE-ProRule" id="PRU00339"/>
    </source>
</evidence>
<organism>
    <name type="scientific">Branchiostoma floridae</name>
    <name type="common">Florida lancelet</name>
    <name type="synonym">Amphioxus</name>
    <dbReference type="NCBI Taxonomy" id="7739"/>
    <lineage>
        <taxon>Eukaryota</taxon>
        <taxon>Metazoa</taxon>
        <taxon>Chordata</taxon>
        <taxon>Cephalochordata</taxon>
        <taxon>Leptocardii</taxon>
        <taxon>Amphioxiformes</taxon>
        <taxon>Branchiostomatidae</taxon>
        <taxon>Branchiostoma</taxon>
    </lineage>
</organism>
<gene>
    <name evidence="3" type="ORF">BRAFLDRAFT_66729</name>
</gene>
<sequence>MDTTSGVAASSAIQPSGNNEIRRNKETSTYAELHLAGDTALQTGDLDAAEGHFASALKEIHDRQSPRVREEEECLRKLGTVYVRRGEQTKDGQDFAKATALFNAALARNGDKDLLIDSIKEGEQLFLYHTVGVDCKHSPYETDIEHKKRLEEFRAEVKARLETIHNDFNPYQYDEDDPVVKEVEMKRAESIRDLFKDISKQRKYFIKDLVEECIKTIGQPPCRYAMAGLGSQATELVTPYSDLEFAILIEENKDTPGSRQYFLNLSSFLYLKIINLGETILPAVGIKSLNDFYSEDPADDWFYDSVTPRGFAFDGAMPWASKTPFGRKGTFMRPPFSLIQTPSGLAELQRHVDETLRHLSGTLMHVSFLKGDQTLVDDYKSKVKRFYQTSYLRLTKVLNTLFEHGETTVPVLTSLHELYPRLWSNTYWQPTGNLLNVKKDIYRFPMVAVVSVGLLGGVYVTSIWDAIQEMKEASVVTEENAHHLQVLVSISGELRLRTYLELGGQKENFSGLVAMRAQQDEGSETLIKSVFHVPDQKMLFRYHYTAHPLKTNIIGLNHIPMGELSTTHLGRRVTFYDASPSVKADICQGLLLFSAAITHTEDALRKLDVDKGATTWLPCQSQEVKLNSRISLLGQQAASYSRLGDHRKALSFSEEQLKEQQKLCRYDPKVFLVYLIIGMARNRIGDMENAFANLQQGWALIPDKAAVFMGPEMTALMFDVMADIRMAWRSDNLDISRLTGTMGSDVEKMVNTFKARYKDFHPMRGIIADLLQYLGELSNLTDDYTKAITYTEESLKIKKTIYGHDTAHPDIAASLTNLGISLCRGVNDHIKAIHYHEEALEMYKVVYGSDTPHPATADILHNLGIECVHIGELKKARSYYEQALRILAAIHGGDEACHPDIAHVFRNLEWLCDDDVDTNSIGNSSSNLTAVYGDHPNDIQLYEDTLNMLVITKSGKEKYPDVVVVLRNLKKICNKLENYDKAIRYQEKELALRKAIHGQDTAHPNIAKSLTNLGRSLCCDLSDHAKAVGCYKEALKINKVLYGNDTPHPDTIGSLTNLAVEWKHLGDLQKARTCYEQALQMTKTIHGAEEARHPDIANILNGLGCVWDDAGDNEKARALWEKALKMYQDIYGPTTPHHDTAVVLHNMGIALGKSGNYFKAISSYEEALKMTEEVLGNTKHPDIALLLGTLGSACHEAGKYTKSLQYHERALEINKAFHGQEAAHPSIAESLCNLAEAHKELGDHTKAAQLYEEALNMTKIIHGANETHGEDEVRHSDIADILNELGCLWYNVGDNAKARSSFEQALKMYQELYGPTTPHHDTAMVLTNMTLACHKARENQKSLQYCERALEIIKGLDTKDSGNPDIAGYLRRLATVYEDHGNYTKAAHLYEDALNMLKTIYGANKTGGDDDPRHPDIADILNSFGSLWDDAGNNEKATAFWEQALKMYQELHGPNNPHRDTAIALNNMGEAVRKSGDYIKAISIYEEALKMTEEVFGESTEHSDIVCVLGNLGLTFHKAGELTKSIQYCERALKMIEGIHGEDAAHPVITEALRDIATVYEDLEDYTKAIKLYEDALGRVRTFRGANKTHRDILKLLSNLETVCNKAGDREKAIGYHEQAQALKTAVEVQEEDHDIKQP</sequence>
<dbReference type="EMBL" id="GG666552">
    <property type="protein sequence ID" value="EEN56236.1"/>
    <property type="molecule type" value="Genomic_DNA"/>
</dbReference>
<dbReference type="Gene3D" id="1.25.40.10">
    <property type="entry name" value="Tetratricopeptide repeat domain"/>
    <property type="match status" value="6"/>
</dbReference>
<dbReference type="InParanoid" id="C3YTV9"/>
<feature type="region of interest" description="Disordered" evidence="2">
    <location>
        <begin position="1"/>
        <end position="26"/>
    </location>
</feature>
<dbReference type="Pfam" id="PF13424">
    <property type="entry name" value="TPR_12"/>
    <property type="match status" value="7"/>
</dbReference>
<feature type="repeat" description="TPR" evidence="1">
    <location>
        <begin position="1462"/>
        <end position="1495"/>
    </location>
</feature>
<dbReference type="Pfam" id="PF13374">
    <property type="entry name" value="TPR_10"/>
    <property type="match status" value="2"/>
</dbReference>
<feature type="compositionally biased region" description="Polar residues" evidence="2">
    <location>
        <begin position="1"/>
        <end position="19"/>
    </location>
</feature>
<dbReference type="SMART" id="SM00028">
    <property type="entry name" value="TPR"/>
    <property type="match status" value="22"/>
</dbReference>
<evidence type="ECO:0000256" key="2">
    <source>
        <dbReference type="SAM" id="MobiDB-lite"/>
    </source>
</evidence>